<keyword evidence="3" id="KW-1185">Reference proteome</keyword>
<comment type="caution">
    <text evidence="2">The sequence shown here is derived from an EMBL/GenBank/DDBJ whole genome shotgun (WGS) entry which is preliminary data.</text>
</comment>
<protein>
    <submittedName>
        <fullName evidence="2">Uncharacterized protein</fullName>
    </submittedName>
</protein>
<name>A0AAN9LY10_CANGL</name>
<accession>A0AAN9LY10</accession>
<feature type="compositionally biased region" description="Polar residues" evidence="1">
    <location>
        <begin position="88"/>
        <end position="97"/>
    </location>
</feature>
<reference evidence="2 3" key="1">
    <citation type="submission" date="2024-01" db="EMBL/GenBank/DDBJ databases">
        <title>The genomes of 5 underutilized Papilionoideae crops provide insights into root nodulation and disease resistanc.</title>
        <authorList>
            <person name="Jiang F."/>
        </authorList>
    </citation>
    <scope>NUCLEOTIDE SEQUENCE [LARGE SCALE GENOMIC DNA]</scope>
    <source>
        <strain evidence="2">LVBAO_FW01</strain>
        <tissue evidence="2">Leaves</tissue>
    </source>
</reference>
<feature type="region of interest" description="Disordered" evidence="1">
    <location>
        <begin position="61"/>
        <end position="97"/>
    </location>
</feature>
<dbReference type="Proteomes" id="UP001367508">
    <property type="component" value="Unassembled WGS sequence"/>
</dbReference>
<gene>
    <name evidence="2" type="ORF">VNO77_14245</name>
</gene>
<dbReference type="EMBL" id="JAYMYQ010000003">
    <property type="protein sequence ID" value="KAK7344535.1"/>
    <property type="molecule type" value="Genomic_DNA"/>
</dbReference>
<evidence type="ECO:0000256" key="1">
    <source>
        <dbReference type="SAM" id="MobiDB-lite"/>
    </source>
</evidence>
<sequence>MQSSFGLTSESRIVDEPPPGTLDFLLNYAVKHRLARPFLIRGPSEIPLERGGDIASICRGRNEPEILGSPAKSTPWLGPDGETKDAQSSRPGNTSSGLAWLGSQRFLDIRPASHLLGAGYTGV</sequence>
<proteinExistence type="predicted"/>
<evidence type="ECO:0000313" key="2">
    <source>
        <dbReference type="EMBL" id="KAK7344535.1"/>
    </source>
</evidence>
<organism evidence="2 3">
    <name type="scientific">Canavalia gladiata</name>
    <name type="common">Sword bean</name>
    <name type="synonym">Dolichos gladiatus</name>
    <dbReference type="NCBI Taxonomy" id="3824"/>
    <lineage>
        <taxon>Eukaryota</taxon>
        <taxon>Viridiplantae</taxon>
        <taxon>Streptophyta</taxon>
        <taxon>Embryophyta</taxon>
        <taxon>Tracheophyta</taxon>
        <taxon>Spermatophyta</taxon>
        <taxon>Magnoliopsida</taxon>
        <taxon>eudicotyledons</taxon>
        <taxon>Gunneridae</taxon>
        <taxon>Pentapetalae</taxon>
        <taxon>rosids</taxon>
        <taxon>fabids</taxon>
        <taxon>Fabales</taxon>
        <taxon>Fabaceae</taxon>
        <taxon>Papilionoideae</taxon>
        <taxon>50 kb inversion clade</taxon>
        <taxon>NPAAA clade</taxon>
        <taxon>indigoferoid/millettioid clade</taxon>
        <taxon>Phaseoleae</taxon>
        <taxon>Canavalia</taxon>
    </lineage>
</organism>
<dbReference type="AlphaFoldDB" id="A0AAN9LY10"/>
<evidence type="ECO:0000313" key="3">
    <source>
        <dbReference type="Proteomes" id="UP001367508"/>
    </source>
</evidence>